<dbReference type="OrthoDB" id="9808843at2"/>
<dbReference type="CDD" id="cd06170">
    <property type="entry name" value="LuxR_C_like"/>
    <property type="match status" value="1"/>
</dbReference>
<dbReference type="PANTHER" id="PTHR44688">
    <property type="entry name" value="DNA-BINDING TRANSCRIPTIONAL ACTIVATOR DEVR_DOSR"/>
    <property type="match status" value="1"/>
</dbReference>
<gene>
    <name evidence="4" type="ORF">C1877_13500</name>
</gene>
<accession>A0A369LV51</accession>
<proteinExistence type="predicted"/>
<comment type="caution">
    <text evidence="4">The sequence shown here is derived from an EMBL/GenBank/DDBJ whole genome shotgun (WGS) entry which is preliminary data.</text>
</comment>
<sequence length="202" mass="22486">MRTPIHLDRLRCEGFGFYTGREARQAFKGSGSESGRNVSWRVRGKHEELDMLSILVYSSSGDFIHRCDINNMQELFKVFRTELQPRYSDESFEVSISGEILLVEPVKGPPSVAPLLTERQRQILQLMARSFAPKQIASELAISEATVRMHINALKKRFNAESRDQLMAIVGALELCNPFDPGNGSQVEQPGDGAAQSSTGAE</sequence>
<keyword evidence="3" id="KW-0804">Transcription</keyword>
<dbReference type="SUPFAM" id="SSF46894">
    <property type="entry name" value="C-terminal effector domain of the bipartite response regulators"/>
    <property type="match status" value="1"/>
</dbReference>
<dbReference type="EMBL" id="PPTS01000009">
    <property type="protein sequence ID" value="RDB62517.1"/>
    <property type="molecule type" value="Genomic_DNA"/>
</dbReference>
<dbReference type="InterPro" id="IPR036388">
    <property type="entry name" value="WH-like_DNA-bd_sf"/>
</dbReference>
<dbReference type="GO" id="GO:0006355">
    <property type="term" value="P:regulation of DNA-templated transcription"/>
    <property type="evidence" value="ECO:0007669"/>
    <property type="project" value="InterPro"/>
</dbReference>
<dbReference type="PANTHER" id="PTHR44688:SF16">
    <property type="entry name" value="DNA-BINDING TRANSCRIPTIONAL ACTIVATOR DEVR_DOSR"/>
    <property type="match status" value="1"/>
</dbReference>
<keyword evidence="1" id="KW-0805">Transcription regulation</keyword>
<evidence type="ECO:0000256" key="2">
    <source>
        <dbReference type="ARBA" id="ARBA00023125"/>
    </source>
</evidence>
<organism evidence="4 5">
    <name type="scientific">Gordonibacter pamelaeae</name>
    <dbReference type="NCBI Taxonomy" id="471189"/>
    <lineage>
        <taxon>Bacteria</taxon>
        <taxon>Bacillati</taxon>
        <taxon>Actinomycetota</taxon>
        <taxon>Coriobacteriia</taxon>
        <taxon>Eggerthellales</taxon>
        <taxon>Eggerthellaceae</taxon>
        <taxon>Gordonibacter</taxon>
    </lineage>
</organism>
<reference evidence="4 5" key="1">
    <citation type="journal article" date="2018" name="Elife">
        <title>Discovery and characterization of a prevalent human gut bacterial enzyme sufficient for the inactivation of a family of plant toxins.</title>
        <authorList>
            <person name="Koppel N."/>
            <person name="Bisanz J.E."/>
            <person name="Pandelia M.E."/>
            <person name="Turnbaugh P.J."/>
            <person name="Balskus E.P."/>
        </authorList>
    </citation>
    <scope>NUCLEOTIDE SEQUENCE [LARGE SCALE GENOMIC DNA]</scope>
    <source>
        <strain evidence="4 5">3C</strain>
    </source>
</reference>
<dbReference type="GO" id="GO:0003677">
    <property type="term" value="F:DNA binding"/>
    <property type="evidence" value="ECO:0007669"/>
    <property type="project" value="UniProtKB-KW"/>
</dbReference>
<dbReference type="SMART" id="SM00421">
    <property type="entry name" value="HTH_LUXR"/>
    <property type="match status" value="1"/>
</dbReference>
<evidence type="ECO:0000313" key="4">
    <source>
        <dbReference type="EMBL" id="RDB62517.1"/>
    </source>
</evidence>
<keyword evidence="5" id="KW-1185">Reference proteome</keyword>
<dbReference type="AlphaFoldDB" id="A0A369LV51"/>
<dbReference type="Pfam" id="PF00196">
    <property type="entry name" value="GerE"/>
    <property type="match status" value="1"/>
</dbReference>
<name>A0A369LV51_9ACTN</name>
<dbReference type="Proteomes" id="UP000254000">
    <property type="component" value="Unassembled WGS sequence"/>
</dbReference>
<dbReference type="PRINTS" id="PR00038">
    <property type="entry name" value="HTHLUXR"/>
</dbReference>
<dbReference type="Gene3D" id="1.10.10.10">
    <property type="entry name" value="Winged helix-like DNA-binding domain superfamily/Winged helix DNA-binding domain"/>
    <property type="match status" value="1"/>
</dbReference>
<evidence type="ECO:0000256" key="1">
    <source>
        <dbReference type="ARBA" id="ARBA00023015"/>
    </source>
</evidence>
<dbReference type="InterPro" id="IPR016032">
    <property type="entry name" value="Sig_transdc_resp-reg_C-effctor"/>
</dbReference>
<protein>
    <submittedName>
        <fullName evidence="4">HTH domain-containing protein</fullName>
    </submittedName>
</protein>
<evidence type="ECO:0000256" key="3">
    <source>
        <dbReference type="ARBA" id="ARBA00023163"/>
    </source>
</evidence>
<dbReference type="PROSITE" id="PS50043">
    <property type="entry name" value="HTH_LUXR_2"/>
    <property type="match status" value="1"/>
</dbReference>
<keyword evidence="2" id="KW-0238">DNA-binding</keyword>
<dbReference type="InterPro" id="IPR000792">
    <property type="entry name" value="Tscrpt_reg_LuxR_C"/>
</dbReference>
<evidence type="ECO:0000313" key="5">
    <source>
        <dbReference type="Proteomes" id="UP000254000"/>
    </source>
</evidence>